<dbReference type="Proteomes" id="UP000297245">
    <property type="component" value="Unassembled WGS sequence"/>
</dbReference>
<evidence type="ECO:0000313" key="2">
    <source>
        <dbReference type="EMBL" id="THU83510.1"/>
    </source>
</evidence>
<name>A0A4S8L512_DENBC</name>
<evidence type="ECO:0000313" key="3">
    <source>
        <dbReference type="Proteomes" id="UP000297245"/>
    </source>
</evidence>
<dbReference type="OrthoDB" id="3266026at2759"/>
<reference evidence="2 3" key="1">
    <citation type="journal article" date="2019" name="Nat. Ecol. Evol.">
        <title>Megaphylogeny resolves global patterns of mushroom evolution.</title>
        <authorList>
            <person name="Varga T."/>
            <person name="Krizsan K."/>
            <person name="Foldi C."/>
            <person name="Dima B."/>
            <person name="Sanchez-Garcia M."/>
            <person name="Sanchez-Ramirez S."/>
            <person name="Szollosi G.J."/>
            <person name="Szarkandi J.G."/>
            <person name="Papp V."/>
            <person name="Albert L."/>
            <person name="Andreopoulos W."/>
            <person name="Angelini C."/>
            <person name="Antonin V."/>
            <person name="Barry K.W."/>
            <person name="Bougher N.L."/>
            <person name="Buchanan P."/>
            <person name="Buyck B."/>
            <person name="Bense V."/>
            <person name="Catcheside P."/>
            <person name="Chovatia M."/>
            <person name="Cooper J."/>
            <person name="Damon W."/>
            <person name="Desjardin D."/>
            <person name="Finy P."/>
            <person name="Geml J."/>
            <person name="Haridas S."/>
            <person name="Hughes K."/>
            <person name="Justo A."/>
            <person name="Karasinski D."/>
            <person name="Kautmanova I."/>
            <person name="Kiss B."/>
            <person name="Kocsube S."/>
            <person name="Kotiranta H."/>
            <person name="LaButti K.M."/>
            <person name="Lechner B.E."/>
            <person name="Liimatainen K."/>
            <person name="Lipzen A."/>
            <person name="Lukacs Z."/>
            <person name="Mihaltcheva S."/>
            <person name="Morgado L.N."/>
            <person name="Niskanen T."/>
            <person name="Noordeloos M.E."/>
            <person name="Ohm R.A."/>
            <person name="Ortiz-Santana B."/>
            <person name="Ovrebo C."/>
            <person name="Racz N."/>
            <person name="Riley R."/>
            <person name="Savchenko A."/>
            <person name="Shiryaev A."/>
            <person name="Soop K."/>
            <person name="Spirin V."/>
            <person name="Szebenyi C."/>
            <person name="Tomsovsky M."/>
            <person name="Tulloss R.E."/>
            <person name="Uehling J."/>
            <person name="Grigoriev I.V."/>
            <person name="Vagvolgyi C."/>
            <person name="Papp T."/>
            <person name="Martin F.M."/>
            <person name="Miettinen O."/>
            <person name="Hibbett D.S."/>
            <person name="Nagy L.G."/>
        </authorList>
    </citation>
    <scope>NUCLEOTIDE SEQUENCE [LARGE SCALE GENOMIC DNA]</scope>
    <source>
        <strain evidence="2 3">CBS 962.96</strain>
    </source>
</reference>
<sequence length="214" mass="24052">MCMEISQLTTLFCDINRYFDLLMHTSTPLIQFGPLRSQLDAAYSKFVRGKKPRTLKTLRIFRAFSMASVADISTTTLQVIDGGSDAFPPLKSLVGGALALKNVTQGVNACKARAQQLKREISDMLDNASSDSDISTDLESLQDKLPQLDVISEQSFPMLLKNLNRNKEFLSTLEADVHRVFRKTWIISYRKPLQKSSHSSRTIYVLFSVSSAFF</sequence>
<keyword evidence="1" id="KW-0175">Coiled coil</keyword>
<organism evidence="2 3">
    <name type="scientific">Dendrothele bispora (strain CBS 962.96)</name>
    <dbReference type="NCBI Taxonomy" id="1314807"/>
    <lineage>
        <taxon>Eukaryota</taxon>
        <taxon>Fungi</taxon>
        <taxon>Dikarya</taxon>
        <taxon>Basidiomycota</taxon>
        <taxon>Agaricomycotina</taxon>
        <taxon>Agaricomycetes</taxon>
        <taxon>Agaricomycetidae</taxon>
        <taxon>Agaricales</taxon>
        <taxon>Agaricales incertae sedis</taxon>
        <taxon>Dendrothele</taxon>
    </lineage>
</organism>
<dbReference type="AlphaFoldDB" id="A0A4S8L512"/>
<gene>
    <name evidence="2" type="ORF">K435DRAFT_784154</name>
</gene>
<keyword evidence="3" id="KW-1185">Reference proteome</keyword>
<protein>
    <submittedName>
        <fullName evidence="2">Uncharacterized protein</fullName>
    </submittedName>
</protein>
<feature type="coiled-coil region" evidence="1">
    <location>
        <begin position="100"/>
        <end position="127"/>
    </location>
</feature>
<evidence type="ECO:0000256" key="1">
    <source>
        <dbReference type="SAM" id="Coils"/>
    </source>
</evidence>
<accession>A0A4S8L512</accession>
<proteinExistence type="predicted"/>
<dbReference type="EMBL" id="ML179658">
    <property type="protein sequence ID" value="THU83510.1"/>
    <property type="molecule type" value="Genomic_DNA"/>
</dbReference>